<proteinExistence type="predicted"/>
<sequence length="96" mass="11371">MCDYTQVEYRCAHQRVTVRAWCTKYRDTHKRCPARIVAIEYRMHEDCGKLFSFRPSNHPFQSTSSSRNSHSFTDIFPSPQQYPNQYLLPGEFSSPF</sequence>
<dbReference type="OrthoDB" id="3700495at2759"/>
<protein>
    <submittedName>
        <fullName evidence="2">Uncharacterized protein</fullName>
    </submittedName>
</protein>
<feature type="region of interest" description="Disordered" evidence="1">
    <location>
        <begin position="58"/>
        <end position="96"/>
    </location>
</feature>
<keyword evidence="3" id="KW-1185">Reference proteome</keyword>
<dbReference type="Proteomes" id="UP000799421">
    <property type="component" value="Unassembled WGS sequence"/>
</dbReference>
<name>A0A6A7BXY5_9PEZI</name>
<evidence type="ECO:0000313" key="2">
    <source>
        <dbReference type="EMBL" id="KAF2860081.1"/>
    </source>
</evidence>
<organism evidence="2 3">
    <name type="scientific">Piedraia hortae CBS 480.64</name>
    <dbReference type="NCBI Taxonomy" id="1314780"/>
    <lineage>
        <taxon>Eukaryota</taxon>
        <taxon>Fungi</taxon>
        <taxon>Dikarya</taxon>
        <taxon>Ascomycota</taxon>
        <taxon>Pezizomycotina</taxon>
        <taxon>Dothideomycetes</taxon>
        <taxon>Dothideomycetidae</taxon>
        <taxon>Capnodiales</taxon>
        <taxon>Piedraiaceae</taxon>
        <taxon>Piedraia</taxon>
    </lineage>
</organism>
<dbReference type="AlphaFoldDB" id="A0A6A7BXY5"/>
<reference evidence="2" key="1">
    <citation type="journal article" date="2020" name="Stud. Mycol.">
        <title>101 Dothideomycetes genomes: a test case for predicting lifestyles and emergence of pathogens.</title>
        <authorList>
            <person name="Haridas S."/>
            <person name="Albert R."/>
            <person name="Binder M."/>
            <person name="Bloem J."/>
            <person name="Labutti K."/>
            <person name="Salamov A."/>
            <person name="Andreopoulos B."/>
            <person name="Baker S."/>
            <person name="Barry K."/>
            <person name="Bills G."/>
            <person name="Bluhm B."/>
            <person name="Cannon C."/>
            <person name="Castanera R."/>
            <person name="Culley D."/>
            <person name="Daum C."/>
            <person name="Ezra D."/>
            <person name="Gonzalez J."/>
            <person name="Henrissat B."/>
            <person name="Kuo A."/>
            <person name="Liang C."/>
            <person name="Lipzen A."/>
            <person name="Lutzoni F."/>
            <person name="Magnuson J."/>
            <person name="Mondo S."/>
            <person name="Nolan M."/>
            <person name="Ohm R."/>
            <person name="Pangilinan J."/>
            <person name="Park H.-J."/>
            <person name="Ramirez L."/>
            <person name="Alfaro M."/>
            <person name="Sun H."/>
            <person name="Tritt A."/>
            <person name="Yoshinaga Y."/>
            <person name="Zwiers L.-H."/>
            <person name="Turgeon B."/>
            <person name="Goodwin S."/>
            <person name="Spatafora J."/>
            <person name="Crous P."/>
            <person name="Grigoriev I."/>
        </authorList>
    </citation>
    <scope>NUCLEOTIDE SEQUENCE</scope>
    <source>
        <strain evidence="2">CBS 480.64</strain>
    </source>
</reference>
<evidence type="ECO:0000313" key="3">
    <source>
        <dbReference type="Proteomes" id="UP000799421"/>
    </source>
</evidence>
<evidence type="ECO:0000256" key="1">
    <source>
        <dbReference type="SAM" id="MobiDB-lite"/>
    </source>
</evidence>
<gene>
    <name evidence="2" type="ORF">K470DRAFT_248002</name>
</gene>
<feature type="compositionally biased region" description="Low complexity" evidence="1">
    <location>
        <begin position="62"/>
        <end position="71"/>
    </location>
</feature>
<dbReference type="EMBL" id="MU005985">
    <property type="protein sequence ID" value="KAF2860081.1"/>
    <property type="molecule type" value="Genomic_DNA"/>
</dbReference>
<accession>A0A6A7BXY5</accession>